<dbReference type="NCBIfam" id="TIGR00254">
    <property type="entry name" value="GGDEF"/>
    <property type="match status" value="1"/>
</dbReference>
<dbReference type="InterPro" id="IPR043128">
    <property type="entry name" value="Rev_trsase/Diguanyl_cyclase"/>
</dbReference>
<dbReference type="Gene3D" id="3.30.70.270">
    <property type="match status" value="1"/>
</dbReference>
<accession>A0A934IW49</accession>
<reference evidence="3" key="1">
    <citation type="submission" date="2020-12" db="EMBL/GenBank/DDBJ databases">
        <title>Bacterial taxonomy.</title>
        <authorList>
            <person name="Pan X."/>
        </authorList>
    </citation>
    <scope>NUCLEOTIDE SEQUENCE</scope>
    <source>
        <strain evidence="3">B2012</strain>
    </source>
</reference>
<dbReference type="AlphaFoldDB" id="A0A934IW49"/>
<dbReference type="Pfam" id="PF00990">
    <property type="entry name" value="GGDEF"/>
    <property type="match status" value="1"/>
</dbReference>
<keyword evidence="1" id="KW-0812">Transmembrane</keyword>
<dbReference type="Proteomes" id="UP000609531">
    <property type="component" value="Unassembled WGS sequence"/>
</dbReference>
<dbReference type="RefSeq" id="WP_198884724.1">
    <property type="nucleotide sequence ID" value="NZ_JAEKJA010000042.1"/>
</dbReference>
<proteinExistence type="predicted"/>
<feature type="transmembrane region" description="Helical" evidence="1">
    <location>
        <begin position="12"/>
        <end position="32"/>
    </location>
</feature>
<dbReference type="PANTHER" id="PTHR46663">
    <property type="entry name" value="DIGUANYLATE CYCLASE DGCT-RELATED"/>
    <property type="match status" value="1"/>
</dbReference>
<dbReference type="SUPFAM" id="SSF55073">
    <property type="entry name" value="Nucleotide cyclase"/>
    <property type="match status" value="1"/>
</dbReference>
<dbReference type="InterPro" id="IPR052163">
    <property type="entry name" value="DGC-Regulatory_Protein"/>
</dbReference>
<keyword evidence="1" id="KW-1133">Transmembrane helix</keyword>
<comment type="caution">
    <text evidence="3">The sequence shown here is derived from an EMBL/GenBank/DDBJ whole genome shotgun (WGS) entry which is preliminary data.</text>
</comment>
<dbReference type="CDD" id="cd01949">
    <property type="entry name" value="GGDEF"/>
    <property type="match status" value="1"/>
</dbReference>
<evidence type="ECO:0000256" key="1">
    <source>
        <dbReference type="SAM" id="Phobius"/>
    </source>
</evidence>
<keyword evidence="4" id="KW-1185">Reference proteome</keyword>
<protein>
    <submittedName>
        <fullName evidence="3">GGDEF domain-containing protein</fullName>
    </submittedName>
</protein>
<dbReference type="InterPro" id="IPR029787">
    <property type="entry name" value="Nucleotide_cyclase"/>
</dbReference>
<dbReference type="PROSITE" id="PS50887">
    <property type="entry name" value="GGDEF"/>
    <property type="match status" value="1"/>
</dbReference>
<evidence type="ECO:0000313" key="3">
    <source>
        <dbReference type="EMBL" id="MBJ3778824.1"/>
    </source>
</evidence>
<sequence length="258" mass="28869">MRSLPTRRSIIIHAWPLAILFAIVLTLFLLALEFDLAFHSHDRSADAVRLEIEEVLILATILVFGLIVYALWRVKAYEQELKKRLAAETQARQALELALLDPLTGLANRRHFEEIFHAAAETGPIDRHALMLLDLNDFKTINDTHGHPAGDAVLQVISERLRQATKAGDMVSRLGGDEFAVVAFNMIDHDDAHSVAQRLMEGIEQPIVIEGTRFDTSVSIGFTLFPEKGVAPTEIYSRADEALYAAKAKKAERLIVRR</sequence>
<dbReference type="PANTHER" id="PTHR46663:SF2">
    <property type="entry name" value="GGDEF DOMAIN-CONTAINING PROTEIN"/>
    <property type="match status" value="1"/>
</dbReference>
<keyword evidence="1" id="KW-0472">Membrane</keyword>
<dbReference type="InterPro" id="IPR000160">
    <property type="entry name" value="GGDEF_dom"/>
</dbReference>
<gene>
    <name evidence="3" type="ORF">JCR33_24195</name>
</gene>
<dbReference type="SMART" id="SM00267">
    <property type="entry name" value="GGDEF"/>
    <property type="match status" value="1"/>
</dbReference>
<feature type="transmembrane region" description="Helical" evidence="1">
    <location>
        <begin position="52"/>
        <end position="72"/>
    </location>
</feature>
<evidence type="ECO:0000313" key="4">
    <source>
        <dbReference type="Proteomes" id="UP000609531"/>
    </source>
</evidence>
<organism evidence="3 4">
    <name type="scientific">Acuticoccus mangrovi</name>
    <dbReference type="NCBI Taxonomy" id="2796142"/>
    <lineage>
        <taxon>Bacteria</taxon>
        <taxon>Pseudomonadati</taxon>
        <taxon>Pseudomonadota</taxon>
        <taxon>Alphaproteobacteria</taxon>
        <taxon>Hyphomicrobiales</taxon>
        <taxon>Amorphaceae</taxon>
        <taxon>Acuticoccus</taxon>
    </lineage>
</organism>
<feature type="domain" description="GGDEF" evidence="2">
    <location>
        <begin position="126"/>
        <end position="258"/>
    </location>
</feature>
<evidence type="ECO:0000259" key="2">
    <source>
        <dbReference type="PROSITE" id="PS50887"/>
    </source>
</evidence>
<name>A0A934IW49_9HYPH</name>
<dbReference type="EMBL" id="JAEKJA010000042">
    <property type="protein sequence ID" value="MBJ3778824.1"/>
    <property type="molecule type" value="Genomic_DNA"/>
</dbReference>